<dbReference type="Proteomes" id="UP000254866">
    <property type="component" value="Unassembled WGS sequence"/>
</dbReference>
<protein>
    <submittedName>
        <fullName evidence="1">Uncharacterized protein</fullName>
    </submittedName>
</protein>
<accession>A0A370TYL0</accession>
<keyword evidence="2" id="KW-1185">Reference proteome</keyword>
<comment type="caution">
    <text evidence="1">The sequence shown here is derived from an EMBL/GenBank/DDBJ whole genome shotgun (WGS) entry which is preliminary data.</text>
</comment>
<gene>
    <name evidence="1" type="ORF">BP5553_00579</name>
</gene>
<evidence type="ECO:0000313" key="2">
    <source>
        <dbReference type="Proteomes" id="UP000254866"/>
    </source>
</evidence>
<reference evidence="1 2" key="1">
    <citation type="journal article" date="2018" name="IMA Fungus">
        <title>IMA Genome-F 9: Draft genome sequence of Annulohypoxylon stygium, Aspergillus mulundensis, Berkeleyomyces basicola (syn. Thielaviopsis basicola), Ceratocystis smalleyi, two Cercospora beticola strains, Coleophoma cylindrospora, Fusarium fracticaudum, Phialophora cf. hyalina, and Morchella septimelata.</title>
        <authorList>
            <person name="Wingfield B.D."/>
            <person name="Bills G.F."/>
            <person name="Dong Y."/>
            <person name="Huang W."/>
            <person name="Nel W.J."/>
            <person name="Swalarsk-Parry B.S."/>
            <person name="Vaghefi N."/>
            <person name="Wilken P.M."/>
            <person name="An Z."/>
            <person name="de Beer Z.W."/>
            <person name="De Vos L."/>
            <person name="Chen L."/>
            <person name="Duong T.A."/>
            <person name="Gao Y."/>
            <person name="Hammerbacher A."/>
            <person name="Kikkert J.R."/>
            <person name="Li Y."/>
            <person name="Li H."/>
            <person name="Li K."/>
            <person name="Li Q."/>
            <person name="Liu X."/>
            <person name="Ma X."/>
            <person name="Naidoo K."/>
            <person name="Pethybridge S.J."/>
            <person name="Sun J."/>
            <person name="Steenkamp E.T."/>
            <person name="van der Nest M.A."/>
            <person name="van Wyk S."/>
            <person name="Wingfield M.J."/>
            <person name="Xiong C."/>
            <person name="Yue Q."/>
            <person name="Zhang X."/>
        </authorList>
    </citation>
    <scope>NUCLEOTIDE SEQUENCE [LARGE SCALE GENOMIC DNA]</scope>
    <source>
        <strain evidence="1 2">BP 5553</strain>
    </source>
</reference>
<organism evidence="1 2">
    <name type="scientific">Venustampulla echinocandica</name>
    <dbReference type="NCBI Taxonomy" id="2656787"/>
    <lineage>
        <taxon>Eukaryota</taxon>
        <taxon>Fungi</taxon>
        <taxon>Dikarya</taxon>
        <taxon>Ascomycota</taxon>
        <taxon>Pezizomycotina</taxon>
        <taxon>Leotiomycetes</taxon>
        <taxon>Helotiales</taxon>
        <taxon>Pleuroascaceae</taxon>
        <taxon>Venustampulla</taxon>
    </lineage>
</organism>
<dbReference type="RefSeq" id="XP_031873256.1">
    <property type="nucleotide sequence ID" value="XM_032009202.1"/>
</dbReference>
<dbReference type="AlphaFoldDB" id="A0A370TYL0"/>
<dbReference type="EMBL" id="NPIC01000001">
    <property type="protein sequence ID" value="RDL40600.1"/>
    <property type="molecule type" value="Genomic_DNA"/>
</dbReference>
<sequence>MCKYEHRLSACNHNYDVTVVHECLPVKVELCEPCKLKISEVGDKVMEKFEDGIAEDIGGD</sequence>
<name>A0A370TYL0_9HELO</name>
<proteinExistence type="predicted"/>
<dbReference type="GeneID" id="43593428"/>
<evidence type="ECO:0000313" key="1">
    <source>
        <dbReference type="EMBL" id="RDL40600.1"/>
    </source>
</evidence>